<name>A0AAV6GB47_9TELE</name>
<dbReference type="EMBL" id="JADWDJ010000012">
    <property type="protein sequence ID" value="KAG5272358.1"/>
    <property type="molecule type" value="Genomic_DNA"/>
</dbReference>
<organism evidence="2 3">
    <name type="scientific">Alosa alosa</name>
    <name type="common">allis shad</name>
    <dbReference type="NCBI Taxonomy" id="278164"/>
    <lineage>
        <taxon>Eukaryota</taxon>
        <taxon>Metazoa</taxon>
        <taxon>Chordata</taxon>
        <taxon>Craniata</taxon>
        <taxon>Vertebrata</taxon>
        <taxon>Euteleostomi</taxon>
        <taxon>Actinopterygii</taxon>
        <taxon>Neopterygii</taxon>
        <taxon>Teleostei</taxon>
        <taxon>Clupei</taxon>
        <taxon>Clupeiformes</taxon>
        <taxon>Clupeoidei</taxon>
        <taxon>Clupeidae</taxon>
        <taxon>Alosa</taxon>
    </lineage>
</organism>
<protein>
    <recommendedName>
        <fullName evidence="4">Myb-like domain-containing protein</fullName>
    </recommendedName>
</protein>
<proteinExistence type="predicted"/>
<comment type="caution">
    <text evidence="2">The sequence shown here is derived from an EMBL/GenBank/DDBJ whole genome shotgun (WGS) entry which is preliminary data.</text>
</comment>
<feature type="region of interest" description="Disordered" evidence="1">
    <location>
        <begin position="151"/>
        <end position="175"/>
    </location>
</feature>
<dbReference type="AlphaFoldDB" id="A0AAV6GB47"/>
<evidence type="ECO:0008006" key="4">
    <source>
        <dbReference type="Google" id="ProtNLM"/>
    </source>
</evidence>
<evidence type="ECO:0000313" key="2">
    <source>
        <dbReference type="EMBL" id="KAG5272358.1"/>
    </source>
</evidence>
<evidence type="ECO:0000313" key="3">
    <source>
        <dbReference type="Proteomes" id="UP000823561"/>
    </source>
</evidence>
<feature type="compositionally biased region" description="Polar residues" evidence="1">
    <location>
        <begin position="152"/>
        <end position="164"/>
    </location>
</feature>
<keyword evidence="3" id="KW-1185">Reference proteome</keyword>
<evidence type="ECO:0000256" key="1">
    <source>
        <dbReference type="SAM" id="MobiDB-lite"/>
    </source>
</evidence>
<reference evidence="2" key="1">
    <citation type="submission" date="2020-10" db="EMBL/GenBank/DDBJ databases">
        <title>Chromosome-scale genome assembly of the Allis shad, Alosa alosa.</title>
        <authorList>
            <person name="Margot Z."/>
            <person name="Christophe K."/>
            <person name="Cabau C."/>
            <person name="Louis A."/>
            <person name="Berthelot C."/>
            <person name="Parey E."/>
            <person name="Roest Crollius H."/>
            <person name="Montfort J."/>
            <person name="Robinson-Rechavi M."/>
            <person name="Bucao C."/>
            <person name="Bouchez O."/>
            <person name="Gislard M."/>
            <person name="Lluch J."/>
            <person name="Milhes M."/>
            <person name="Lampietro C."/>
            <person name="Lopez Roques C."/>
            <person name="Donnadieu C."/>
            <person name="Braasch I."/>
            <person name="Desvignes T."/>
            <person name="Postlethwait J."/>
            <person name="Bobe J."/>
            <person name="Guiguen Y."/>
        </authorList>
    </citation>
    <scope>NUCLEOTIDE SEQUENCE</scope>
    <source>
        <strain evidence="2">M-15738</strain>
        <tissue evidence="2">Blood</tissue>
    </source>
</reference>
<accession>A0AAV6GB47</accession>
<dbReference type="Proteomes" id="UP000823561">
    <property type="component" value="Chromosome 12"/>
</dbReference>
<sequence length="283" mass="32221">MSYLCYGQDEERKTASMAKRKTASLVWTDDEVQLLLKVTLDYKASVAADRPGFDWESSHSKYWDILQRFLDNYPSAEAASAMGKDFPHKKKDITKAQLTSKLKNMRTKYRQSAEAGQKNPRGRVVLLFYKMCETIWGSSPVIHPIYGGMETSDVSPETPTASEESLNEEMDNRRQQLDTSLANHRNKLKRLRPSDVVQEDLEIKRQLLRQLETTDSQFINTIGRLSSSVDRMNSNIELLVQHLVGKSRHNYVPPPSPQPQPIGSTRGLEEFSPLTGLFKVELS</sequence>
<gene>
    <name evidence="2" type="ORF">AALO_G00164640</name>
</gene>